<accession>R4XBP3</accession>
<feature type="binding site" evidence="9">
    <location>
        <begin position="194"/>
        <end position="201"/>
    </location>
    <ligand>
        <name>ATP</name>
        <dbReference type="ChEBI" id="CHEBI:30616"/>
    </ligand>
</feature>
<feature type="coiled-coil region" evidence="10">
    <location>
        <begin position="1264"/>
        <end position="1397"/>
    </location>
</feature>
<keyword evidence="5 9" id="KW-0518">Myosin</keyword>
<dbReference type="SMART" id="SM00242">
    <property type="entry name" value="MYSc"/>
    <property type="match status" value="1"/>
</dbReference>
<dbReference type="STRING" id="1097556.R4XBP3"/>
<dbReference type="GO" id="GO:0005524">
    <property type="term" value="F:ATP binding"/>
    <property type="evidence" value="ECO:0007669"/>
    <property type="project" value="UniProtKB-UniRule"/>
</dbReference>
<evidence type="ECO:0000256" key="3">
    <source>
        <dbReference type="ARBA" id="ARBA00022840"/>
    </source>
</evidence>
<evidence type="ECO:0000256" key="1">
    <source>
        <dbReference type="ARBA" id="ARBA00008314"/>
    </source>
</evidence>
<evidence type="ECO:0000259" key="13">
    <source>
        <dbReference type="PROSITE" id="PS51844"/>
    </source>
</evidence>
<feature type="region of interest" description="Disordered" evidence="11">
    <location>
        <begin position="2254"/>
        <end position="2293"/>
    </location>
</feature>
<dbReference type="SUPFAM" id="SSF52540">
    <property type="entry name" value="P-loop containing nucleoside triphosphate hydrolases"/>
    <property type="match status" value="1"/>
</dbReference>
<dbReference type="VEuPathDB" id="FungiDB:TAPDE_001650"/>
<dbReference type="eggNOG" id="KOG0161">
    <property type="taxonomic scope" value="Eukaryota"/>
</dbReference>
<reference evidence="14 15" key="1">
    <citation type="journal article" date="2013" name="MBio">
        <title>Genome sequencing of the plant pathogen Taphrina deformans, the causal agent of peach leaf curl.</title>
        <authorList>
            <person name="Cisse O.H."/>
            <person name="Almeida J.M.G.C.F."/>
            <person name="Fonseca A."/>
            <person name="Kumar A.A."/>
            <person name="Salojaervi J."/>
            <person name="Overmyer K."/>
            <person name="Hauser P.M."/>
            <person name="Pagni M."/>
        </authorList>
    </citation>
    <scope>NUCLEOTIDE SEQUENCE [LARGE SCALE GENOMIC DNA]</scope>
    <source>
        <strain evidence="15">PYCC 5710 / ATCC 11124 / CBS 356.35 / IMI 108563 / JCM 9778 / NBRC 8474</strain>
    </source>
</reference>
<keyword evidence="15" id="KW-1185">Reference proteome</keyword>
<feature type="domain" description="Myosin motor" evidence="12">
    <location>
        <begin position="100"/>
        <end position="782"/>
    </location>
</feature>
<evidence type="ECO:0000256" key="11">
    <source>
        <dbReference type="SAM" id="MobiDB-lite"/>
    </source>
</evidence>
<feature type="coiled-coil region" evidence="10">
    <location>
        <begin position="870"/>
        <end position="901"/>
    </location>
</feature>
<comment type="subunit">
    <text evidence="8">Binds to cdc4 and rlc1.</text>
</comment>
<protein>
    <submittedName>
        <fullName evidence="14">Myosin type II heavy chain</fullName>
    </submittedName>
</protein>
<comment type="similarity">
    <text evidence="1 9">Belongs to the TRAFAC class myosin-kinesin ATPase superfamily. Myosin family.</text>
</comment>
<dbReference type="Pfam" id="PF00063">
    <property type="entry name" value="Myosin_head"/>
    <property type="match status" value="1"/>
</dbReference>
<dbReference type="InterPro" id="IPR001609">
    <property type="entry name" value="Myosin_head_motor_dom-like"/>
</dbReference>
<feature type="coiled-coil region" evidence="10">
    <location>
        <begin position="1867"/>
        <end position="2049"/>
    </location>
</feature>
<dbReference type="InterPro" id="IPR036961">
    <property type="entry name" value="Kinesin_motor_dom_sf"/>
</dbReference>
<dbReference type="PANTHER" id="PTHR13140:SF857">
    <property type="entry name" value="MYOSIN-11"/>
    <property type="match status" value="1"/>
</dbReference>
<evidence type="ECO:0000256" key="9">
    <source>
        <dbReference type="PROSITE-ProRule" id="PRU00782"/>
    </source>
</evidence>
<feature type="compositionally biased region" description="Polar residues" evidence="11">
    <location>
        <begin position="1567"/>
        <end position="1577"/>
    </location>
</feature>
<dbReference type="Gene3D" id="1.20.120.720">
    <property type="entry name" value="Myosin VI head, motor domain, U50 subdomain"/>
    <property type="match status" value="1"/>
</dbReference>
<dbReference type="GO" id="GO:0120104">
    <property type="term" value="C:mitotic actomyosin contractile ring, proximal layer"/>
    <property type="evidence" value="ECO:0007669"/>
    <property type="project" value="UniProtKB-ARBA"/>
</dbReference>
<evidence type="ECO:0000256" key="6">
    <source>
        <dbReference type="ARBA" id="ARBA00023175"/>
    </source>
</evidence>
<evidence type="ECO:0000313" key="15">
    <source>
        <dbReference type="Proteomes" id="UP000013776"/>
    </source>
</evidence>
<dbReference type="FunFam" id="1.10.10.820:FF:000001">
    <property type="entry name" value="Myosin heavy chain"/>
    <property type="match status" value="1"/>
</dbReference>
<evidence type="ECO:0000256" key="2">
    <source>
        <dbReference type="ARBA" id="ARBA00022741"/>
    </source>
</evidence>
<dbReference type="Proteomes" id="UP000013776">
    <property type="component" value="Unassembled WGS sequence"/>
</dbReference>
<dbReference type="Pfam" id="PF02736">
    <property type="entry name" value="Myosin_N"/>
    <property type="match status" value="1"/>
</dbReference>
<feature type="region of interest" description="Actin-binding" evidence="9">
    <location>
        <begin position="661"/>
        <end position="683"/>
    </location>
</feature>
<feature type="coiled-coil region" evidence="10">
    <location>
        <begin position="1511"/>
        <end position="1545"/>
    </location>
</feature>
<keyword evidence="4 10" id="KW-0175">Coiled coil</keyword>
<evidence type="ECO:0000313" key="14">
    <source>
        <dbReference type="EMBL" id="CCG81796.1"/>
    </source>
</evidence>
<keyword evidence="3 9" id="KW-0067">ATP-binding</keyword>
<dbReference type="InterPro" id="IPR008989">
    <property type="entry name" value="Myosin_S1_N"/>
</dbReference>
<dbReference type="GO" id="GO:0007015">
    <property type="term" value="P:actin filament organization"/>
    <property type="evidence" value="ECO:0007669"/>
    <property type="project" value="TreeGrafter"/>
</dbReference>
<evidence type="ECO:0000256" key="5">
    <source>
        <dbReference type="ARBA" id="ARBA00023123"/>
    </source>
</evidence>
<feature type="domain" description="Myosin N-terminal SH3-like" evidence="13">
    <location>
        <begin position="47"/>
        <end position="96"/>
    </location>
</feature>
<dbReference type="PROSITE" id="PS51844">
    <property type="entry name" value="SH3_LIKE"/>
    <property type="match status" value="1"/>
</dbReference>
<dbReference type="PROSITE" id="PS50096">
    <property type="entry name" value="IQ"/>
    <property type="match status" value="1"/>
</dbReference>
<dbReference type="PANTHER" id="PTHR13140">
    <property type="entry name" value="MYOSIN"/>
    <property type="match status" value="1"/>
</dbReference>
<feature type="coiled-coil region" evidence="10">
    <location>
        <begin position="1804"/>
        <end position="1831"/>
    </location>
</feature>
<feature type="compositionally biased region" description="Polar residues" evidence="11">
    <location>
        <begin position="2284"/>
        <end position="2293"/>
    </location>
</feature>
<evidence type="ECO:0000256" key="7">
    <source>
        <dbReference type="ARBA" id="ARBA00023203"/>
    </source>
</evidence>
<dbReference type="Gene3D" id="1.10.10.820">
    <property type="match status" value="1"/>
</dbReference>
<proteinExistence type="inferred from homology"/>
<dbReference type="OrthoDB" id="6108017at2759"/>
<organism evidence="14 15">
    <name type="scientific">Taphrina deformans (strain PYCC 5710 / ATCC 11124 / CBS 356.35 / IMI 108563 / JCM 9778 / NBRC 8474)</name>
    <name type="common">Peach leaf curl fungus</name>
    <name type="synonym">Lalaria deformans</name>
    <dbReference type="NCBI Taxonomy" id="1097556"/>
    <lineage>
        <taxon>Eukaryota</taxon>
        <taxon>Fungi</taxon>
        <taxon>Dikarya</taxon>
        <taxon>Ascomycota</taxon>
        <taxon>Taphrinomycotina</taxon>
        <taxon>Taphrinomycetes</taxon>
        <taxon>Taphrinales</taxon>
        <taxon>Taphrinaceae</taxon>
        <taxon>Taphrina</taxon>
    </lineage>
</organism>
<dbReference type="PROSITE" id="PS51456">
    <property type="entry name" value="MYOSIN_MOTOR"/>
    <property type="match status" value="1"/>
</dbReference>
<evidence type="ECO:0000256" key="4">
    <source>
        <dbReference type="ARBA" id="ARBA00023054"/>
    </source>
</evidence>
<gene>
    <name evidence="14" type="ORF">TAPDE_001650</name>
</gene>
<keyword evidence="6 9" id="KW-0505">Motor protein</keyword>
<dbReference type="Gene3D" id="1.20.5.4820">
    <property type="match status" value="1"/>
</dbReference>
<feature type="coiled-coil region" evidence="10">
    <location>
        <begin position="1713"/>
        <end position="1768"/>
    </location>
</feature>
<dbReference type="InterPro" id="IPR027417">
    <property type="entry name" value="P-loop_NTPase"/>
</dbReference>
<keyword evidence="7 9" id="KW-0009">Actin-binding</keyword>
<dbReference type="Gene3D" id="2.30.30.360">
    <property type="entry name" value="Myosin S1 fragment, N-terminal"/>
    <property type="match status" value="1"/>
</dbReference>
<dbReference type="GO" id="GO:0016020">
    <property type="term" value="C:membrane"/>
    <property type="evidence" value="ECO:0007669"/>
    <property type="project" value="TreeGrafter"/>
</dbReference>
<dbReference type="GO" id="GO:0000146">
    <property type="term" value="F:microfilament motor activity"/>
    <property type="evidence" value="ECO:0007669"/>
    <property type="project" value="TreeGrafter"/>
</dbReference>
<dbReference type="GO" id="GO:0031097">
    <property type="term" value="C:medial cortex"/>
    <property type="evidence" value="ECO:0007669"/>
    <property type="project" value="UniProtKB-ARBA"/>
</dbReference>
<evidence type="ECO:0000259" key="12">
    <source>
        <dbReference type="PROSITE" id="PS51456"/>
    </source>
</evidence>
<dbReference type="GO" id="GO:0016459">
    <property type="term" value="C:myosin complex"/>
    <property type="evidence" value="ECO:0007669"/>
    <property type="project" value="UniProtKB-KW"/>
</dbReference>
<comment type="caution">
    <text evidence="14">The sequence shown here is derived from an EMBL/GenBank/DDBJ whole genome shotgun (WGS) entry which is preliminary data.</text>
</comment>
<sequence>MIQRNSAPLSSRKKVALSATTVGTFAPAYLKSAVERKVDPAAEAAFGEKKWIWVKDEKAGFLKAWITQEDATKFHVRCSDDSDRIVLRDDTDRVNPPKFDGIQDMASLTYLNEPSVAHNLEQRYESGSIYTYSGLFLVAVNPYRALPIYDRNSIDYFKNRNRDEIARPHVFGTSDLAYRNMLEQRENQSILVTGESGAGKTENTKKVIQYLAAIASKSRSYNTSQDSRGDLEQQIIQANPILEAFGNAQTVRNDNSSRFGKFIRIQFDEQGQIRGAHINWFLLEKSRVVKQTAKERNYHVFYQLLAGASPELKTSLLLEGTYKDYEYLKHSQGTIAGVDDREMFAELVRSFHVMQFSEEEQHKFFRVIAAILLIGNIQVASDRADQARLSDITQVEKVCHILGIAVGDFSKALLTPKVKAGREWVTSSRTATQVKSSLAALARSLYERNFGALVDRINQSTERSGSERCAFIGVLDMAGFEIFQQNSFEQLCINYTNEKLQQFFNHHMFVLEQEEYAREQIEWKFIDFGLDLQPTIELIEKSNPIGILSCLDEESVMPKATDVTFTEKLHHLWKGRSSKYRTAKFPKDGFVLTHYAADVEYSTVGWLEKNQDPLNENITQLLVEANVAHITRLFADSDLADGLRTKKGLFRTVAQRHKEQLASLMSQLNSTQPHFIRCIIPNHEKNPRRFDFALVLDQLRCNGVLEGIRIARTGFPNRLPFTEFRQRYSVLAPSMPSGYIEGQKAAQLILDTIEMDTAYYRIGLSKVFFRAGVLAELEERRESMFRSLVIRLQAVSLGYLRRHLAHKRLHRKEATALLKTDLKAYIKLARSPWWQLFMKMKPVLSATKSDREMKMRSAEILKLEALAKSREEASQKAVDSMQKAEAARQQLEDLLNVERTTAADKEELFLRSRERESLLREDLDLALADVDTLENRCDELLLMKRDLEHQIDELRADIDQGSLIAEKLQSERSELANRLNEVTATLDDRTAREEELKTTKDTTERLLAQLRNDLHISQQELDEVRSKYAEAQAELKKTSKLEDSQVKKLQKKLDEALLEKKAARVQLDEMVASISVNDLLIRKKDGELSELKNKLSQHTLQATVLQHEKSDHAIRLESLESQISNLNLELSSAQDSKSSLENELKILKAGTPEKSASLETEITDLRKRLSEAQADRLKDSSTARVAMEARTREAETHRISVQRLEVINGDLVKQIAKSMQEILELKRELKCIADAKQHLDIEKSELKSRLLKADTASDSVDLVRSQLHRQLADAQERARAAMARASQVDVEKERFRREALDMKARYDELLLQRNSGDSVSKKHDLDLAAAHTQLKVLTADHEAIKNELRKSRAKLDHVNRLDEDLVAVQVRDVTKQKDAIEVQLSSVQEERLKLQQELQISRSTRSRSVKELEDLKHELDQEHQIAITAEKTTSRLKETLADSRAKLELEKQQAATAQSMARQLQLSLEKATASLTERTAQVQSLYRAVHGDQDDQMDTDWDKKTIQVKDTVNLADQLAKARQALKQAETNRSVLETQLAEMTRRHREMTDFDSKHTMYKARSGSISTLDISNSPHSPTRPVTAPWTPPQTLRAFGEPGRSRTNTLAQNFENKLMQSTDLGKQDTAFKKVLSLQSEIEALQKQLDKALKSRSDVNASDLLEDKENHQAVVNRLTRENKRLHELLDDNAVQVDAMESAQRRDRESLREMQSKSMDEIESTFQALAQEKIELTRAQRQSLSELEKAKVELEKLRKANASLQNNLQHSRKQFEAQAKVKSQESTIVVQLEDDLADAQLRAETEAVRVNELAETVKMYRQRAEEYFDRLELAEATVTKAAQSEHWAKQRLRDSENALEAAVKDRQAQDVFISKIQTQIRDMEMKLEDGQLEVESVVTQKTRLQQELEQYRSIKNQELEERDQTAEQTRKSYQRELVSLSGELENERGNAIKLREDNRAIRAEIEDLRTKRTEDHLNAATWEKEAQRKENKLQDLIKDLQHSEVAQRESQNRVISMLSEIRELRMAKEELEVEKEELKKQKASVEAKYKSISSSTARVKEDLDARSSSPSQRDLQAVIAEKEDLLQAMLEKINMADDTALTAQRDVLQEREANVLLHKQKVALENEKKELQLRMVDLETKSSNTSAKDAQFFQARILELEKELNNQDRAKREESRSIRITDRAIKDLEATVAQREATQKRLVEKASKAEARAQSLQADLEALRDEDAANKLRARRAERDVSDQRERALRAEKELERYKSRDELNKMTRSNTMLRLNGNLSSLRSEPSMRVSSNYTPNR</sequence>
<dbReference type="FunFam" id="1.20.58.530:FF:000001">
    <property type="entry name" value="Myosin heavy chain"/>
    <property type="match status" value="1"/>
</dbReference>
<dbReference type="Gene3D" id="1.20.58.530">
    <property type="match status" value="1"/>
</dbReference>
<dbReference type="Gene3D" id="3.40.850.10">
    <property type="entry name" value="Kinesin motor domain"/>
    <property type="match status" value="1"/>
</dbReference>
<dbReference type="GO" id="GO:0051015">
    <property type="term" value="F:actin filament binding"/>
    <property type="evidence" value="ECO:0007669"/>
    <property type="project" value="InterPro"/>
</dbReference>
<dbReference type="InterPro" id="IPR004009">
    <property type="entry name" value="SH3_Myosin"/>
</dbReference>
<dbReference type="CDD" id="cd01377">
    <property type="entry name" value="MYSc_class_II"/>
    <property type="match status" value="1"/>
</dbReference>
<dbReference type="GO" id="GO:0016887">
    <property type="term" value="F:ATP hydrolysis activity"/>
    <property type="evidence" value="ECO:0007669"/>
    <property type="project" value="UniProtKB-ARBA"/>
</dbReference>
<feature type="compositionally biased region" description="Low complexity" evidence="11">
    <location>
        <begin position="2268"/>
        <end position="2279"/>
    </location>
</feature>
<dbReference type="EMBL" id="CAHR02000058">
    <property type="protein sequence ID" value="CCG81796.1"/>
    <property type="molecule type" value="Genomic_DNA"/>
</dbReference>
<feature type="coiled-coil region" evidence="10">
    <location>
        <begin position="1630"/>
        <end position="1683"/>
    </location>
</feature>
<evidence type="ECO:0000256" key="8">
    <source>
        <dbReference type="ARBA" id="ARBA00064372"/>
    </source>
</evidence>
<feature type="coiled-coil region" evidence="10">
    <location>
        <begin position="930"/>
        <end position="1175"/>
    </location>
</feature>
<dbReference type="PRINTS" id="PR00193">
    <property type="entry name" value="MYOSINHEAVY"/>
</dbReference>
<evidence type="ECO:0000256" key="10">
    <source>
        <dbReference type="SAM" id="Coils"/>
    </source>
</evidence>
<feature type="region of interest" description="Disordered" evidence="11">
    <location>
        <begin position="1567"/>
        <end position="1588"/>
    </location>
</feature>
<keyword evidence="2 9" id="KW-0547">Nucleotide-binding</keyword>
<name>R4XBP3_TAPDE</name>
<dbReference type="GO" id="GO:1902404">
    <property type="term" value="P:mitotic actomyosin contractile ring contraction"/>
    <property type="evidence" value="ECO:0007669"/>
    <property type="project" value="UniProtKB-ARBA"/>
</dbReference>
<dbReference type="GO" id="GO:1903475">
    <property type="term" value="P:mitotic actomyosin contractile ring assembly"/>
    <property type="evidence" value="ECO:0007669"/>
    <property type="project" value="UniProtKB-ARBA"/>
</dbReference>